<evidence type="ECO:0000313" key="2">
    <source>
        <dbReference type="Proteomes" id="UP001201262"/>
    </source>
</evidence>
<sequence>MCFFFQHDFSQQQSLACDWTTAALFFLGGILGWFSNHVLPIPCGERVRNEGGIPLCGAFLILIDYKVLPALALSHPGLVATRLIGSGSLQHLHQDNTNRTYSYQNMLKMA</sequence>
<dbReference type="RefSeq" id="XP_046073019.1">
    <property type="nucleotide sequence ID" value="XM_046215867.1"/>
</dbReference>
<dbReference type="EMBL" id="JAJTJA010000005">
    <property type="protein sequence ID" value="KAH8698555.1"/>
    <property type="molecule type" value="Genomic_DNA"/>
</dbReference>
<reference evidence="1" key="1">
    <citation type="submission" date="2021-12" db="EMBL/GenBank/DDBJ databases">
        <title>Convergent genome expansion in fungi linked to evolution of root-endophyte symbiosis.</title>
        <authorList>
            <consortium name="DOE Joint Genome Institute"/>
            <person name="Ke Y.-H."/>
            <person name="Bonito G."/>
            <person name="Liao H.-L."/>
            <person name="Looney B."/>
            <person name="Rojas-Flechas A."/>
            <person name="Nash J."/>
            <person name="Hameed K."/>
            <person name="Schadt C."/>
            <person name="Martin F."/>
            <person name="Crous P.W."/>
            <person name="Miettinen O."/>
            <person name="Magnuson J.K."/>
            <person name="Labbe J."/>
            <person name="Jacobson D."/>
            <person name="Doktycz M.J."/>
            <person name="Veneault-Fourrey C."/>
            <person name="Kuo A."/>
            <person name="Mondo S."/>
            <person name="Calhoun S."/>
            <person name="Riley R."/>
            <person name="Ohm R."/>
            <person name="LaButti K."/>
            <person name="Andreopoulos B."/>
            <person name="Pangilinan J."/>
            <person name="Nolan M."/>
            <person name="Tritt A."/>
            <person name="Clum A."/>
            <person name="Lipzen A."/>
            <person name="Daum C."/>
            <person name="Barry K."/>
            <person name="Grigoriev I.V."/>
            <person name="Vilgalys R."/>
        </authorList>
    </citation>
    <scope>NUCLEOTIDE SEQUENCE</scope>
    <source>
        <strain evidence="1">PMI_201</strain>
    </source>
</reference>
<comment type="caution">
    <text evidence="1">The sequence shown here is derived from an EMBL/GenBank/DDBJ whole genome shotgun (WGS) entry which is preliminary data.</text>
</comment>
<organism evidence="1 2">
    <name type="scientific">Talaromyces proteolyticus</name>
    <dbReference type="NCBI Taxonomy" id="1131652"/>
    <lineage>
        <taxon>Eukaryota</taxon>
        <taxon>Fungi</taxon>
        <taxon>Dikarya</taxon>
        <taxon>Ascomycota</taxon>
        <taxon>Pezizomycotina</taxon>
        <taxon>Eurotiomycetes</taxon>
        <taxon>Eurotiomycetidae</taxon>
        <taxon>Eurotiales</taxon>
        <taxon>Trichocomaceae</taxon>
        <taxon>Talaromyces</taxon>
        <taxon>Talaromyces sect. Bacilispori</taxon>
    </lineage>
</organism>
<gene>
    <name evidence="1" type="ORF">BGW36DRAFT_376339</name>
</gene>
<proteinExistence type="predicted"/>
<name>A0AAD4KR27_9EURO</name>
<dbReference type="AlphaFoldDB" id="A0AAD4KR27"/>
<accession>A0AAD4KR27</accession>
<evidence type="ECO:0000313" key="1">
    <source>
        <dbReference type="EMBL" id="KAH8698555.1"/>
    </source>
</evidence>
<dbReference type="Proteomes" id="UP001201262">
    <property type="component" value="Unassembled WGS sequence"/>
</dbReference>
<protein>
    <submittedName>
        <fullName evidence="1">Uncharacterized protein</fullName>
    </submittedName>
</protein>
<keyword evidence="2" id="KW-1185">Reference proteome</keyword>
<dbReference type="GeneID" id="70246154"/>